<keyword evidence="2 8" id="KW-0645">Protease</keyword>
<dbReference type="GO" id="GO:0016829">
    <property type="term" value="F:lyase activity"/>
    <property type="evidence" value="ECO:0007669"/>
    <property type="project" value="UniProtKB-KW"/>
</dbReference>
<organism evidence="9 10">
    <name type="scientific">Saccharicrinis carchari</name>
    <dbReference type="NCBI Taxonomy" id="1168039"/>
    <lineage>
        <taxon>Bacteria</taxon>
        <taxon>Pseudomonadati</taxon>
        <taxon>Bacteroidota</taxon>
        <taxon>Bacteroidia</taxon>
        <taxon>Marinilabiliales</taxon>
        <taxon>Marinilabiliaceae</taxon>
        <taxon>Saccharicrinis</taxon>
    </lineage>
</organism>
<keyword evidence="10" id="KW-1185">Reference proteome</keyword>
<dbReference type="OrthoDB" id="9782620at2"/>
<dbReference type="InterPro" id="IPR036590">
    <property type="entry name" value="SRAP-like"/>
</dbReference>
<gene>
    <name evidence="9" type="ORF">SAMN06265379_103207</name>
</gene>
<dbReference type="PANTHER" id="PTHR13604:SF0">
    <property type="entry name" value="ABASIC SITE PROCESSING PROTEIN HMCES"/>
    <property type="match status" value="1"/>
</dbReference>
<dbReference type="Proteomes" id="UP000319040">
    <property type="component" value="Unassembled WGS sequence"/>
</dbReference>
<dbReference type="GO" id="GO:0006508">
    <property type="term" value="P:proteolysis"/>
    <property type="evidence" value="ECO:0007669"/>
    <property type="project" value="UniProtKB-KW"/>
</dbReference>
<keyword evidence="3" id="KW-0227">DNA damage</keyword>
<dbReference type="GO" id="GO:0106300">
    <property type="term" value="P:protein-DNA covalent cross-linking repair"/>
    <property type="evidence" value="ECO:0007669"/>
    <property type="project" value="InterPro"/>
</dbReference>
<evidence type="ECO:0000256" key="8">
    <source>
        <dbReference type="RuleBase" id="RU364100"/>
    </source>
</evidence>
<evidence type="ECO:0000256" key="5">
    <source>
        <dbReference type="ARBA" id="ARBA00023124"/>
    </source>
</evidence>
<comment type="similarity">
    <text evidence="1 8">Belongs to the SOS response-associated peptidase family.</text>
</comment>
<keyword evidence="5" id="KW-0190">Covalent protein-DNA linkage</keyword>
<dbReference type="AlphaFoldDB" id="A0A521CJY6"/>
<dbReference type="Pfam" id="PF02586">
    <property type="entry name" value="SRAP"/>
    <property type="match status" value="1"/>
</dbReference>
<evidence type="ECO:0000313" key="9">
    <source>
        <dbReference type="EMBL" id="SMO59722.1"/>
    </source>
</evidence>
<dbReference type="SUPFAM" id="SSF143081">
    <property type="entry name" value="BB1717-like"/>
    <property type="match status" value="1"/>
</dbReference>
<reference evidence="9 10" key="1">
    <citation type="submission" date="2017-05" db="EMBL/GenBank/DDBJ databases">
        <authorList>
            <person name="Varghese N."/>
            <person name="Submissions S."/>
        </authorList>
    </citation>
    <scope>NUCLEOTIDE SEQUENCE [LARGE SCALE GENOMIC DNA]</scope>
    <source>
        <strain evidence="9 10">DSM 27040</strain>
    </source>
</reference>
<keyword evidence="4 8" id="KW-0378">Hydrolase</keyword>
<proteinExistence type="inferred from homology"/>
<dbReference type="PANTHER" id="PTHR13604">
    <property type="entry name" value="DC12-RELATED"/>
    <property type="match status" value="1"/>
</dbReference>
<dbReference type="GO" id="GO:0008233">
    <property type="term" value="F:peptidase activity"/>
    <property type="evidence" value="ECO:0007669"/>
    <property type="project" value="UniProtKB-KW"/>
</dbReference>
<dbReference type="GO" id="GO:0003697">
    <property type="term" value="F:single-stranded DNA binding"/>
    <property type="evidence" value="ECO:0007669"/>
    <property type="project" value="InterPro"/>
</dbReference>
<accession>A0A521CJY6</accession>
<dbReference type="EC" id="3.4.-.-" evidence="8"/>
<evidence type="ECO:0000256" key="7">
    <source>
        <dbReference type="ARBA" id="ARBA00023239"/>
    </source>
</evidence>
<keyword evidence="6" id="KW-0238">DNA-binding</keyword>
<name>A0A521CJY6_SACCC</name>
<keyword evidence="7" id="KW-0456">Lyase</keyword>
<evidence type="ECO:0000256" key="1">
    <source>
        <dbReference type="ARBA" id="ARBA00008136"/>
    </source>
</evidence>
<evidence type="ECO:0000256" key="4">
    <source>
        <dbReference type="ARBA" id="ARBA00022801"/>
    </source>
</evidence>
<dbReference type="InterPro" id="IPR003738">
    <property type="entry name" value="SRAP"/>
</dbReference>
<dbReference type="EMBL" id="FXTB01000003">
    <property type="protein sequence ID" value="SMO59722.1"/>
    <property type="molecule type" value="Genomic_DNA"/>
</dbReference>
<dbReference type="RefSeq" id="WP_142532917.1">
    <property type="nucleotide sequence ID" value="NZ_FXTB01000003.1"/>
</dbReference>
<dbReference type="Gene3D" id="3.90.1680.10">
    <property type="entry name" value="SOS response associated peptidase-like"/>
    <property type="match status" value="1"/>
</dbReference>
<sequence>MCFTVKYITQKKLIYAKRRSDSIGEINRIESELKELTIGMKPQFSASGFAHPPLLVFRNVHPLRPEMFQWGLVPHWVKDQKEAGRIRKKTLNARGESIFEKPSFKKAASHQRCLVMVDGFYDYHYSNNKAFPCLFQHRNKTPMVLAGLWDQCRTNNHNVWNTVTIVTTPAHGLIKEMQNNPKKKEQRSPLILNKHTENIWLGNTPRKQLDELVYSKANPDLEVSCKIDRMPGLWD</sequence>
<protein>
    <recommendedName>
        <fullName evidence="8">Abasic site processing protein</fullName>
        <ecNumber evidence="8">3.4.-.-</ecNumber>
    </recommendedName>
</protein>
<evidence type="ECO:0000256" key="6">
    <source>
        <dbReference type="ARBA" id="ARBA00023125"/>
    </source>
</evidence>
<evidence type="ECO:0000313" key="10">
    <source>
        <dbReference type="Proteomes" id="UP000319040"/>
    </source>
</evidence>
<evidence type="ECO:0000256" key="2">
    <source>
        <dbReference type="ARBA" id="ARBA00022670"/>
    </source>
</evidence>
<evidence type="ECO:0000256" key="3">
    <source>
        <dbReference type="ARBA" id="ARBA00022763"/>
    </source>
</evidence>